<dbReference type="Proteomes" id="UP000256710">
    <property type="component" value="Unassembled WGS sequence"/>
</dbReference>
<protein>
    <submittedName>
        <fullName evidence="1">Uncharacterized protein</fullName>
    </submittedName>
</protein>
<comment type="caution">
    <text evidence="1">The sequence shown here is derived from an EMBL/GenBank/DDBJ whole genome shotgun (WGS) entry which is preliminary data.</text>
</comment>
<evidence type="ECO:0000313" key="2">
    <source>
        <dbReference type="Proteomes" id="UP000256710"/>
    </source>
</evidence>
<gene>
    <name evidence="1" type="ORF">CBM2605_B170042</name>
</gene>
<reference evidence="1 2" key="1">
    <citation type="submission" date="2018-01" db="EMBL/GenBank/DDBJ databases">
        <authorList>
            <person name="Clerissi C."/>
        </authorList>
    </citation>
    <scope>NUCLEOTIDE SEQUENCE [LARGE SCALE GENOMIC DNA]</scope>
    <source>
        <strain evidence="1">Cupriavidus taiwanensis STM 6082</strain>
    </source>
</reference>
<accession>A0ABY1V9P5</accession>
<evidence type="ECO:0000313" key="1">
    <source>
        <dbReference type="EMBL" id="SOZ39492.1"/>
    </source>
</evidence>
<organism evidence="1 2">
    <name type="scientific">Cupriavidus neocaledonicus</name>
    <dbReference type="NCBI Taxonomy" id="1040979"/>
    <lineage>
        <taxon>Bacteria</taxon>
        <taxon>Pseudomonadati</taxon>
        <taxon>Pseudomonadota</taxon>
        <taxon>Betaproteobacteria</taxon>
        <taxon>Burkholderiales</taxon>
        <taxon>Burkholderiaceae</taxon>
        <taxon>Cupriavidus</taxon>
    </lineage>
</organism>
<sequence>MVRQRSHGRCGACLRAGPLTTFWPAPCMDQAP</sequence>
<keyword evidence="2" id="KW-1185">Reference proteome</keyword>
<name>A0ABY1V9P5_9BURK</name>
<dbReference type="EMBL" id="OFTC01000040">
    <property type="protein sequence ID" value="SOZ39492.1"/>
    <property type="molecule type" value="Genomic_DNA"/>
</dbReference>
<proteinExistence type="predicted"/>